<dbReference type="Pfam" id="PF02092">
    <property type="entry name" value="tRNA_synt_2f"/>
    <property type="match status" value="1"/>
</dbReference>
<evidence type="ECO:0000256" key="1">
    <source>
        <dbReference type="ARBA" id="ARBA00004496"/>
    </source>
</evidence>
<dbReference type="GO" id="GO:0005524">
    <property type="term" value="F:ATP binding"/>
    <property type="evidence" value="ECO:0007669"/>
    <property type="project" value="UniProtKB-UniRule"/>
</dbReference>
<evidence type="ECO:0000259" key="12">
    <source>
        <dbReference type="SMART" id="SM00836"/>
    </source>
</evidence>
<name>A0A935W7U3_9PROT</name>
<dbReference type="InterPro" id="IPR015944">
    <property type="entry name" value="Gly-tRNA-synth_bsu"/>
</dbReference>
<dbReference type="EC" id="6.1.1.14" evidence="11"/>
<gene>
    <name evidence="11" type="primary">glyS</name>
    <name evidence="13" type="ORF">IPK02_10715</name>
</gene>
<dbReference type="InterPro" id="IPR008909">
    <property type="entry name" value="DALR_anticod-bd"/>
</dbReference>
<evidence type="ECO:0000256" key="10">
    <source>
        <dbReference type="ARBA" id="ARBA00047937"/>
    </source>
</evidence>
<dbReference type="GO" id="GO:0005829">
    <property type="term" value="C:cytosol"/>
    <property type="evidence" value="ECO:0007669"/>
    <property type="project" value="TreeGrafter"/>
</dbReference>
<dbReference type="PANTHER" id="PTHR30075">
    <property type="entry name" value="GLYCYL-TRNA SYNTHETASE"/>
    <property type="match status" value="1"/>
</dbReference>
<evidence type="ECO:0000256" key="3">
    <source>
        <dbReference type="ARBA" id="ARBA00011209"/>
    </source>
</evidence>
<evidence type="ECO:0000256" key="6">
    <source>
        <dbReference type="ARBA" id="ARBA00022741"/>
    </source>
</evidence>
<dbReference type="GO" id="GO:0006426">
    <property type="term" value="P:glycyl-tRNA aminoacylation"/>
    <property type="evidence" value="ECO:0007669"/>
    <property type="project" value="UniProtKB-UniRule"/>
</dbReference>
<comment type="subunit">
    <text evidence="3 11">Tetramer of two alpha and two beta subunits.</text>
</comment>
<dbReference type="HAMAP" id="MF_00255">
    <property type="entry name" value="Gly_tRNA_synth_beta"/>
    <property type="match status" value="1"/>
</dbReference>
<dbReference type="GO" id="GO:0004814">
    <property type="term" value="F:arginine-tRNA ligase activity"/>
    <property type="evidence" value="ECO:0007669"/>
    <property type="project" value="InterPro"/>
</dbReference>
<comment type="similarity">
    <text evidence="2 11">Belongs to the class-II aminoacyl-tRNA synthetase family.</text>
</comment>
<dbReference type="InterPro" id="IPR006194">
    <property type="entry name" value="Gly-tRNA-synth_heterodimer"/>
</dbReference>
<dbReference type="NCBIfam" id="TIGR00211">
    <property type="entry name" value="glyS"/>
    <property type="match status" value="1"/>
</dbReference>
<dbReference type="SMART" id="SM00836">
    <property type="entry name" value="DALR_1"/>
    <property type="match status" value="1"/>
</dbReference>
<keyword evidence="9 11" id="KW-0030">Aminoacyl-tRNA synthetase</keyword>
<reference evidence="13 14" key="1">
    <citation type="submission" date="2020-10" db="EMBL/GenBank/DDBJ databases">
        <title>Connecting structure to function with the recovery of over 1000 high-quality activated sludge metagenome-assembled genomes encoding full-length rRNA genes using long-read sequencing.</title>
        <authorList>
            <person name="Singleton C.M."/>
            <person name="Petriglieri F."/>
            <person name="Kristensen J.M."/>
            <person name="Kirkegaard R.H."/>
            <person name="Michaelsen T.Y."/>
            <person name="Andersen M.H."/>
            <person name="Karst S.M."/>
            <person name="Dueholm M.S."/>
            <person name="Nielsen P.H."/>
            <person name="Albertsen M."/>
        </authorList>
    </citation>
    <scope>NUCLEOTIDE SEQUENCE [LARGE SCALE GENOMIC DNA]</scope>
    <source>
        <strain evidence="13">Fred_18-Q3-R57-64_BAT3C.720</strain>
    </source>
</reference>
<evidence type="ECO:0000256" key="4">
    <source>
        <dbReference type="ARBA" id="ARBA00022490"/>
    </source>
</evidence>
<dbReference type="PROSITE" id="PS50861">
    <property type="entry name" value="AA_TRNA_LIGASE_II_GLYAB"/>
    <property type="match status" value="1"/>
</dbReference>
<dbReference type="PANTHER" id="PTHR30075:SF2">
    <property type="entry name" value="GLYCINE--TRNA LIGASE, CHLOROPLASTIC_MITOCHONDRIAL 2"/>
    <property type="match status" value="1"/>
</dbReference>
<dbReference type="PRINTS" id="PR01045">
    <property type="entry name" value="TRNASYNTHGB"/>
</dbReference>
<organism evidence="13 14">
    <name type="scientific">Candidatus Accumulibacter affinis</name>
    <dbReference type="NCBI Taxonomy" id="2954384"/>
    <lineage>
        <taxon>Bacteria</taxon>
        <taxon>Pseudomonadati</taxon>
        <taxon>Pseudomonadota</taxon>
        <taxon>Betaproteobacteria</taxon>
        <taxon>Candidatus Accumulibacter</taxon>
    </lineage>
</organism>
<keyword evidence="6 11" id="KW-0547">Nucleotide-binding</keyword>
<accession>A0A935W7U3</accession>
<evidence type="ECO:0000256" key="2">
    <source>
        <dbReference type="ARBA" id="ARBA00008226"/>
    </source>
</evidence>
<feature type="domain" description="DALR anticodon binding" evidence="12">
    <location>
        <begin position="586"/>
        <end position="688"/>
    </location>
</feature>
<comment type="caution">
    <text evidence="13">The sequence shown here is derived from an EMBL/GenBank/DDBJ whole genome shotgun (WGS) entry which is preliminary data.</text>
</comment>
<dbReference type="AlphaFoldDB" id="A0A935W7U3"/>
<keyword evidence="4 11" id="KW-0963">Cytoplasm</keyword>
<keyword evidence="7 11" id="KW-0067">ATP-binding</keyword>
<protein>
    <recommendedName>
        <fullName evidence="11">Glycine--tRNA ligase beta subunit</fullName>
        <ecNumber evidence="11">6.1.1.14</ecNumber>
    </recommendedName>
    <alternativeName>
        <fullName evidence="11">Glycyl-tRNA synthetase beta subunit</fullName>
        <shortName evidence="11">GlyRS</shortName>
    </alternativeName>
</protein>
<evidence type="ECO:0000256" key="8">
    <source>
        <dbReference type="ARBA" id="ARBA00022917"/>
    </source>
</evidence>
<evidence type="ECO:0000256" key="5">
    <source>
        <dbReference type="ARBA" id="ARBA00022598"/>
    </source>
</evidence>
<proteinExistence type="inferred from homology"/>
<dbReference type="SUPFAM" id="SSF109604">
    <property type="entry name" value="HD-domain/PDEase-like"/>
    <property type="match status" value="1"/>
</dbReference>
<comment type="subcellular location">
    <subcellularLocation>
        <location evidence="1 11">Cytoplasm</location>
    </subcellularLocation>
</comment>
<dbReference type="Pfam" id="PF05746">
    <property type="entry name" value="DALR_1"/>
    <property type="match status" value="1"/>
</dbReference>
<sequence>MNDTVLIELRTEELPPKSLKALSEAFAEAVFSALKGQEFTSADSVCTPYATPRRLALTITGVAGRQPDRVLEKKGPAVAGAVDAAGKPTKALEGFMRAVGVTFDQLHRIADGKGEYFVARREKKGEDLAVHLAEIVAQALKKLPIAKVMRWGDLEHQFVRPVHGLILLHGQRVVPGEVLGLTSGRTTLGHRFLSAGEIVIDNPAEYSLKLAEGKVIAAFPERRASIARQLDDAAGRLAARINPADGLLDEVTSLVEWPAVYVGEFEAEYLDVPQECLILTMQQNQKYFPLLDAQGRLLNKFLIVSNMQVDDPGNIIRGNERVVRPRLSDARFFYDQDRKNGFANRITRLAAVVYHNKLGSLGDRAQRMGRIARSIAEKLGADGTLAERAALYCKIDLLSDMVGEFPELQGIMGRYYLLHEGGLPVVADAIEQHYRPRFAGDALPAGNIACAAALADKLDSLVGFFGIGQLPTGDKDPFGLRRAALGVLRILMETPLPLDLGELISNARETLSAQGIPIEAVDAPLLAFMLDRLRGMLRDAGHSPDVIEAVLVQQPTRIDLVPARLAAVREFLTLPESLALAAANKRIGNILKKAEQGLPEPDIALLEEDAEKALFQRVLLIAPLVRSHVANEDYADALKALASVRAEVDRFFDEVMVNVPEPLLRGNRLGLLKALFDQLNAVADIAKLAV</sequence>
<dbReference type="Proteomes" id="UP000706151">
    <property type="component" value="Unassembled WGS sequence"/>
</dbReference>
<evidence type="ECO:0000313" key="13">
    <source>
        <dbReference type="EMBL" id="MBK7954385.1"/>
    </source>
</evidence>
<evidence type="ECO:0000256" key="7">
    <source>
        <dbReference type="ARBA" id="ARBA00022840"/>
    </source>
</evidence>
<evidence type="ECO:0000313" key="14">
    <source>
        <dbReference type="Proteomes" id="UP000706151"/>
    </source>
</evidence>
<evidence type="ECO:0000256" key="11">
    <source>
        <dbReference type="HAMAP-Rule" id="MF_00255"/>
    </source>
</evidence>
<evidence type="ECO:0000256" key="9">
    <source>
        <dbReference type="ARBA" id="ARBA00023146"/>
    </source>
</evidence>
<dbReference type="EMBL" id="JADJOT010000009">
    <property type="protein sequence ID" value="MBK7954385.1"/>
    <property type="molecule type" value="Genomic_DNA"/>
</dbReference>
<dbReference type="GO" id="GO:0006420">
    <property type="term" value="P:arginyl-tRNA aminoacylation"/>
    <property type="evidence" value="ECO:0007669"/>
    <property type="project" value="InterPro"/>
</dbReference>
<dbReference type="GO" id="GO:0004820">
    <property type="term" value="F:glycine-tRNA ligase activity"/>
    <property type="evidence" value="ECO:0007669"/>
    <property type="project" value="UniProtKB-UniRule"/>
</dbReference>
<comment type="catalytic activity">
    <reaction evidence="10 11">
        <text>tRNA(Gly) + glycine + ATP = glycyl-tRNA(Gly) + AMP + diphosphate</text>
        <dbReference type="Rhea" id="RHEA:16013"/>
        <dbReference type="Rhea" id="RHEA-COMP:9664"/>
        <dbReference type="Rhea" id="RHEA-COMP:9683"/>
        <dbReference type="ChEBI" id="CHEBI:30616"/>
        <dbReference type="ChEBI" id="CHEBI:33019"/>
        <dbReference type="ChEBI" id="CHEBI:57305"/>
        <dbReference type="ChEBI" id="CHEBI:78442"/>
        <dbReference type="ChEBI" id="CHEBI:78522"/>
        <dbReference type="ChEBI" id="CHEBI:456215"/>
        <dbReference type="EC" id="6.1.1.14"/>
    </reaction>
</comment>
<keyword evidence="8 11" id="KW-0648">Protein biosynthesis</keyword>
<keyword evidence="5 11" id="KW-0436">Ligase</keyword>